<evidence type="ECO:0000256" key="1">
    <source>
        <dbReference type="ARBA" id="ARBA00009981"/>
    </source>
</evidence>
<comment type="similarity">
    <text evidence="1">Belongs to the phD/YefM antitoxin family.</text>
</comment>
<organism evidence="2 3">
    <name type="scientific">Actinomyces oris</name>
    <dbReference type="NCBI Taxonomy" id="544580"/>
    <lineage>
        <taxon>Bacteria</taxon>
        <taxon>Bacillati</taxon>
        <taxon>Actinomycetota</taxon>
        <taxon>Actinomycetes</taxon>
        <taxon>Actinomycetales</taxon>
        <taxon>Actinomycetaceae</taxon>
        <taxon>Actinomyces</taxon>
    </lineage>
</organism>
<dbReference type="RefSeq" id="WP_034491568.1">
    <property type="nucleotide sequence ID" value="NZ_MSKJ01000017.1"/>
</dbReference>
<evidence type="ECO:0000313" key="2">
    <source>
        <dbReference type="EMBL" id="OLO44181.1"/>
    </source>
</evidence>
<sequence>MPTIKPVSDLRSYTDVLKDVAEDSPVFLTKNGHGRYVLLDMKDYDRIKAGRRLLREVEAGRISGEEQGWVSAADVRAHFVARRDSAHEC</sequence>
<dbReference type="EMBL" id="MSKJ01000017">
    <property type="protein sequence ID" value="OLO44181.1"/>
    <property type="molecule type" value="Genomic_DNA"/>
</dbReference>
<comment type="caution">
    <text evidence="2">The sequence shown here is derived from an EMBL/GenBank/DDBJ whole genome shotgun (WGS) entry which is preliminary data.</text>
</comment>
<dbReference type="SUPFAM" id="SSF143120">
    <property type="entry name" value="YefM-like"/>
    <property type="match status" value="1"/>
</dbReference>
<dbReference type="OrthoDB" id="9795585at2"/>
<dbReference type="NCBIfam" id="TIGR01552">
    <property type="entry name" value="phd_fam"/>
    <property type="match status" value="1"/>
</dbReference>
<proteinExistence type="inferred from homology"/>
<name>A0A1Q8V7V4_9ACTO</name>
<evidence type="ECO:0000313" key="3">
    <source>
        <dbReference type="Proteomes" id="UP000186857"/>
    </source>
</evidence>
<dbReference type="InterPro" id="IPR036165">
    <property type="entry name" value="YefM-like_sf"/>
</dbReference>
<protein>
    <submittedName>
        <fullName evidence="2">Prevent-host-death protein</fullName>
    </submittedName>
</protein>
<gene>
    <name evidence="2" type="ORF">BKH29_07855</name>
</gene>
<accession>A0A1Q8V7V4</accession>
<dbReference type="Proteomes" id="UP000186857">
    <property type="component" value="Unassembled WGS sequence"/>
</dbReference>
<reference evidence="2 3" key="1">
    <citation type="submission" date="2016-12" db="EMBL/GenBank/DDBJ databases">
        <title>Genomic Comparison of strains in the 'Actinomyces naeslundii' Group.</title>
        <authorList>
            <person name="Mughal S.R."/>
            <person name="Do T."/>
            <person name="Gilbert S.C."/>
            <person name="Witherden E.A."/>
            <person name="Didelot X."/>
            <person name="Beighton D."/>
        </authorList>
    </citation>
    <scope>NUCLEOTIDE SEQUENCE [LARGE SCALE GENOMIC DNA]</scope>
    <source>
        <strain evidence="2 3">CCUG 33920</strain>
    </source>
</reference>
<dbReference type="AlphaFoldDB" id="A0A1Q8V7V4"/>